<keyword evidence="1" id="KW-1133">Transmembrane helix</keyword>
<dbReference type="STRING" id="1479485.DA73_0245520"/>
<evidence type="ECO:0000256" key="1">
    <source>
        <dbReference type="SAM" id="Phobius"/>
    </source>
</evidence>
<dbReference type="InterPro" id="IPR001646">
    <property type="entry name" value="5peptide_repeat"/>
</dbReference>
<organism evidence="2">
    <name type="scientific">Tolypothrix bouteillei VB521301</name>
    <dbReference type="NCBI Taxonomy" id="1479485"/>
    <lineage>
        <taxon>Bacteria</taxon>
        <taxon>Bacillati</taxon>
        <taxon>Cyanobacteriota</taxon>
        <taxon>Cyanophyceae</taxon>
        <taxon>Nostocales</taxon>
        <taxon>Tolypothrichaceae</taxon>
        <taxon>Tolypothrix</taxon>
    </lineage>
</organism>
<dbReference type="PANTHER" id="PTHR14136">
    <property type="entry name" value="BTB_POZ DOMAIN-CONTAINING PROTEIN KCTD9"/>
    <property type="match status" value="1"/>
</dbReference>
<feature type="transmembrane region" description="Helical" evidence="1">
    <location>
        <begin position="180"/>
        <end position="204"/>
    </location>
</feature>
<name>A0A0C1R289_9CYAN</name>
<dbReference type="PANTHER" id="PTHR14136:SF17">
    <property type="entry name" value="BTB_POZ DOMAIN-CONTAINING PROTEIN KCTD9"/>
    <property type="match status" value="1"/>
</dbReference>
<feature type="transmembrane region" description="Helical" evidence="1">
    <location>
        <begin position="99"/>
        <end position="116"/>
    </location>
</feature>
<feature type="transmembrane region" description="Helical" evidence="1">
    <location>
        <begin position="56"/>
        <end position="87"/>
    </location>
</feature>
<dbReference type="OrthoDB" id="528457at2"/>
<proteinExistence type="predicted"/>
<reference evidence="2" key="1">
    <citation type="journal article" date="2015" name="Genome Announc.">
        <title>Draft Genome Sequence of Tolypothrix boutellei Strain VB521301.</title>
        <authorList>
            <person name="Chandrababunaidu M.M."/>
            <person name="Singh D."/>
            <person name="Sen D."/>
            <person name="Bhan S."/>
            <person name="Das S."/>
            <person name="Gupta A."/>
            <person name="Adhikary S.P."/>
            <person name="Tripathy S."/>
        </authorList>
    </citation>
    <scope>NUCLEOTIDE SEQUENCE</scope>
    <source>
        <strain evidence="2">VB521301</strain>
    </source>
</reference>
<dbReference type="InterPro" id="IPR051082">
    <property type="entry name" value="Pentapeptide-BTB/POZ_domain"/>
</dbReference>
<feature type="transmembrane region" description="Helical" evidence="1">
    <location>
        <begin position="123"/>
        <end position="147"/>
    </location>
</feature>
<dbReference type="SUPFAM" id="SSF141571">
    <property type="entry name" value="Pentapeptide repeat-like"/>
    <property type="match status" value="2"/>
</dbReference>
<dbReference type="Pfam" id="PF00805">
    <property type="entry name" value="Pentapeptide"/>
    <property type="match status" value="3"/>
</dbReference>
<gene>
    <name evidence="2" type="ORF">DA73_0245520</name>
</gene>
<accession>A0A0C1R289</accession>
<keyword evidence="1" id="KW-0472">Membrane</keyword>
<dbReference type="Gene3D" id="2.160.20.80">
    <property type="entry name" value="E3 ubiquitin-protein ligase SopA"/>
    <property type="match status" value="2"/>
</dbReference>
<sequence length="683" mass="73204">MPIDYSGENLRGVSFRNQNLEGANLSYANIRSADFTGANLRGANFSGAIAGLERQWVAFLVAVSWAMAAMVGFLSAFTGILVALLVFGSNSKDQVANQIIGLTIVIIFVISGVIAIRQGIQASLGVVAVAVAVIVAAAVVLGVTQGLAASEPIALAVIVGISIAAPLTVAVVAGITATAVAGATAVAVALVTTVAGAIALATVFTLALNLTVAVTAAIAIGIAVAVALVLLSIYISRRSLKGDPKYALIRDIAIAFAAFKGTSFRSADLTDANFTGATLKSTDFRKAILTCTCFHKTKKLDRVRPGTSYLRIAEVRQVLVTGQGQDKNFDRIDLRGINFKNAHLVDASFIGADLSEANLQDADLSRAKLVQTQLDATDLTGATLTGAIIEDWNITSHTKLHGVRCEYVYMRLPTKDNLDPLRKPDNNEEIFADGEFGNFIQPIFDTLDLYHNQGVDPRAIAVAFKELAENNPNAELEIVAIERRGDDKILLRAKTAASANKSELSKEYFINYNQLKTLAEKDFQVLIAEKELQIHRLEIMITTALERPIFYTQGGDIIMSEGSKQQFNNDLRNAQIAGGLVNADTVTANQIGGNITNYTQEQKQNLAQAASEIQQLLFQLSQANPTDEVVTEAIHQEIKRNPTLKSRLQSALKAGGLEALKAIFNHPLFSIPAETVKGWLEAE</sequence>
<comment type="caution">
    <text evidence="2">The sequence shown here is derived from an EMBL/GenBank/DDBJ whole genome shotgun (WGS) entry which is preliminary data.</text>
</comment>
<dbReference type="AlphaFoldDB" id="A0A0C1R289"/>
<feature type="transmembrane region" description="Helical" evidence="1">
    <location>
        <begin position="153"/>
        <end position="173"/>
    </location>
</feature>
<keyword evidence="1" id="KW-0812">Transmembrane</keyword>
<protein>
    <submittedName>
        <fullName evidence="2">Pentapeptide repeat-containing protein</fullName>
    </submittedName>
</protein>
<feature type="transmembrane region" description="Helical" evidence="1">
    <location>
        <begin position="210"/>
        <end position="235"/>
    </location>
</feature>
<evidence type="ECO:0000313" key="2">
    <source>
        <dbReference type="EMBL" id="KIE06355.1"/>
    </source>
</evidence>
<dbReference type="EMBL" id="JHEG02000068">
    <property type="protein sequence ID" value="KIE06355.1"/>
    <property type="molecule type" value="Genomic_DNA"/>
</dbReference>